<accession>A0A2Z3DM51</accession>
<dbReference type="KEGG" id="vg:77949010"/>
<dbReference type="GeneID" id="77949010"/>
<dbReference type="EMBL" id="MG748548">
    <property type="protein sequence ID" value="AVZ45138.1"/>
    <property type="molecule type" value="Genomic_DNA"/>
</dbReference>
<proteinExistence type="predicted"/>
<evidence type="ECO:0000313" key="1">
    <source>
        <dbReference type="EMBL" id="AVZ45138.1"/>
    </source>
</evidence>
<reference evidence="2" key="1">
    <citation type="submission" date="2018-01" db="EMBL/GenBank/DDBJ databases">
        <authorList>
            <person name="van Mierlo J.T."/>
            <person name="Hagens S."/>
            <person name="Witte S."/>
            <person name="Klamert S."/>
            <person name="van de Straat L."/>
        </authorList>
    </citation>
    <scope>NUCLEOTIDE SEQUENCE [LARGE SCALE GENOMIC DNA]</scope>
</reference>
<dbReference type="RefSeq" id="YP_010672723.1">
    <property type="nucleotide sequence ID" value="NC_070979.1"/>
</dbReference>
<name>A0A2Z3DM51_9CAUD</name>
<evidence type="ECO:0000313" key="2">
    <source>
        <dbReference type="Proteomes" id="UP000257884"/>
    </source>
</evidence>
<keyword evidence="2" id="KW-1185">Reference proteome</keyword>
<organism evidence="1 2">
    <name type="scientific">Escherichia phage EP335</name>
    <dbReference type="NCBI Taxonomy" id="2070199"/>
    <lineage>
        <taxon>Viruses</taxon>
        <taxon>Duplodnaviria</taxon>
        <taxon>Heunggongvirae</taxon>
        <taxon>Uroviricota</taxon>
        <taxon>Caudoviricetes</taxon>
        <taxon>Mktvariviridae</taxon>
        <taxon>Gordonclarkvirinae</taxon>
        <taxon>Nieuwekanaalvirus</taxon>
        <taxon>Nieuwekanaalvirus EP335</taxon>
    </lineage>
</organism>
<sequence>MKCSKCEGTNLNLSSKVISELAKGSPTKGKNKKFINVRVYTTTCKDCRTSVFNYEELGERK</sequence>
<dbReference type="Proteomes" id="UP000257884">
    <property type="component" value="Segment"/>
</dbReference>
<protein>
    <submittedName>
        <fullName evidence="1">Uncharacterized protein</fullName>
    </submittedName>
</protein>